<name>A0A6J6NH43_9ZZZZ</name>
<dbReference type="GO" id="GO:0030288">
    <property type="term" value="C:outer membrane-bounded periplasmic space"/>
    <property type="evidence" value="ECO:0007669"/>
    <property type="project" value="TreeGrafter"/>
</dbReference>
<dbReference type="AlphaFoldDB" id="A0A6J6NH43"/>
<evidence type="ECO:0000313" key="3">
    <source>
        <dbReference type="EMBL" id="CAB4683925.1"/>
    </source>
</evidence>
<dbReference type="InterPro" id="IPR013486">
    <property type="entry name" value="SpoIID/LytB"/>
</dbReference>
<dbReference type="PANTHER" id="PTHR30032:SF4">
    <property type="entry name" value="AMIDASE ENHANCER"/>
    <property type="match status" value="1"/>
</dbReference>
<dbReference type="NCBIfam" id="TIGR02669">
    <property type="entry name" value="SpoIID_LytB"/>
    <property type="match status" value="1"/>
</dbReference>
<protein>
    <submittedName>
        <fullName evidence="3">Unannotated protein</fullName>
    </submittedName>
</protein>
<accession>A0A6J6NH43</accession>
<reference evidence="3" key="1">
    <citation type="submission" date="2020-05" db="EMBL/GenBank/DDBJ databases">
        <authorList>
            <person name="Chiriac C."/>
            <person name="Salcher M."/>
            <person name="Ghai R."/>
            <person name="Kavagutti S V."/>
        </authorList>
    </citation>
    <scope>NUCLEOTIDE SEQUENCE</scope>
</reference>
<sequence>MLRRALPVIALVALGALGALAASVVALGSFRDTTTGSSTDVTTTTTIPTGTVPTLPVTTVPLTTTAPTTTALTTTARTTTASTTSTTATTSTVPTSTSTTSAVSASPTTIVIDGHGWGHGMGMSQWGDYGYAKHGWTYTQILTHYYTGVTVAAKPEVPVRILLFDGVKRVALTSDSPWKVTDATGASVALPAGKLVLGADLMISGRALTGPLTFEPGTTPLTVGTRSYRGSVVATSTGTKLQIVNRLGLEQYVGGVLGSEVPSSWPAEALKAQAVAARSYALAELTTVVTARAYDLFSDTRSQAYLGIAAETPTTLAAVSATAGQVILSGGQVATAYYSSSTGGRTESSLDATGKDIPYLQSVDDPYDTFSPNHNWGPVLVDGAKAAKALGVPGGLIDLQVTNGPTGRAQKVVAVSPTASTTFRGETIRSALSLRSTWFSVRWLALAKTQTLPAGKVTSVTLTGVARGFASVQLEAKASGSAWALVGPVTPAADGSFSIAVRPTVTTLYRLVTGSIHGAQVTVAIAPVVTAAAAAGTVTGTVAPTAAGLPVELQLRTGSSWHTIVASTTDAAGGFSVGAQLAPGTYRVRCVPGGGLSPGLSALIVIT</sequence>
<feature type="domain" description="Sporulation stage II protein D amidase enhancer LytB N-terminal" evidence="2">
    <location>
        <begin position="239"/>
        <end position="327"/>
    </location>
</feature>
<dbReference type="PANTHER" id="PTHR30032">
    <property type="entry name" value="N-ACETYLMURAMOYL-L-ALANINE AMIDASE-RELATED"/>
    <property type="match status" value="1"/>
</dbReference>
<dbReference type="EMBL" id="CAEZXP010000001">
    <property type="protein sequence ID" value="CAB4683925.1"/>
    <property type="molecule type" value="Genomic_DNA"/>
</dbReference>
<gene>
    <name evidence="3" type="ORF">UFOPK2399_00145</name>
</gene>
<dbReference type="InterPro" id="IPR051922">
    <property type="entry name" value="Bact_Sporulation_Assoc"/>
</dbReference>
<dbReference type="InterPro" id="IPR013693">
    <property type="entry name" value="SpoIID/LytB_N"/>
</dbReference>
<dbReference type="GO" id="GO:0030435">
    <property type="term" value="P:sporulation resulting in formation of a cellular spore"/>
    <property type="evidence" value="ECO:0007669"/>
    <property type="project" value="InterPro"/>
</dbReference>
<dbReference type="Pfam" id="PF08486">
    <property type="entry name" value="SpoIID"/>
    <property type="match status" value="1"/>
</dbReference>
<evidence type="ECO:0000256" key="1">
    <source>
        <dbReference type="SAM" id="MobiDB-lite"/>
    </source>
</evidence>
<proteinExistence type="predicted"/>
<feature type="region of interest" description="Disordered" evidence="1">
    <location>
        <begin position="75"/>
        <end position="101"/>
    </location>
</feature>
<evidence type="ECO:0000259" key="2">
    <source>
        <dbReference type="Pfam" id="PF08486"/>
    </source>
</evidence>
<organism evidence="3">
    <name type="scientific">freshwater metagenome</name>
    <dbReference type="NCBI Taxonomy" id="449393"/>
    <lineage>
        <taxon>unclassified sequences</taxon>
        <taxon>metagenomes</taxon>
        <taxon>ecological metagenomes</taxon>
    </lineage>
</organism>